<accession>A0AAV4Y259</accession>
<organism evidence="6 7">
    <name type="scientific">Caerostris extrusa</name>
    <name type="common">Bark spider</name>
    <name type="synonym">Caerostris bankana</name>
    <dbReference type="NCBI Taxonomy" id="172846"/>
    <lineage>
        <taxon>Eukaryota</taxon>
        <taxon>Metazoa</taxon>
        <taxon>Ecdysozoa</taxon>
        <taxon>Arthropoda</taxon>
        <taxon>Chelicerata</taxon>
        <taxon>Arachnida</taxon>
        <taxon>Araneae</taxon>
        <taxon>Araneomorphae</taxon>
        <taxon>Entelegynae</taxon>
        <taxon>Araneoidea</taxon>
        <taxon>Araneidae</taxon>
        <taxon>Caerostris</taxon>
    </lineage>
</organism>
<dbReference type="Pfam" id="PF00096">
    <property type="entry name" value="zf-C2H2"/>
    <property type="match status" value="1"/>
</dbReference>
<evidence type="ECO:0000256" key="3">
    <source>
        <dbReference type="ARBA" id="ARBA00022833"/>
    </source>
</evidence>
<keyword evidence="3" id="KW-0862">Zinc</keyword>
<dbReference type="InterPro" id="IPR013087">
    <property type="entry name" value="Znf_C2H2_type"/>
</dbReference>
<name>A0AAV4Y259_CAEEX</name>
<evidence type="ECO:0000313" key="6">
    <source>
        <dbReference type="EMBL" id="GIZ01561.1"/>
    </source>
</evidence>
<sequence length="291" mass="33654">MEITKCEFCEAYITNLEVHNCVRLGNQYRQTFATLPQCSSDNAAGVNELEEMDYEALWPSLYQSNSSTQQSILPDVYQRTDWEETAAAVMPSQQGVANQNPYNPETSDFLFPHIQEKELVSTHLKQPYEVSKVFINQYPQNYEPSNPKRPDNPPMPVATLCVLPGFQETFGRRNPISNTILPSASSVNCEQNTEEKILDLNTGVCEQKADEPQKTKNTLHKCSRCPMKFKRKDYLESHERVHNVEKPYVCNFCDKVFSNADHFSWRRPFRTQPINLNNSILYEHRGLVKRY</sequence>
<dbReference type="GO" id="GO:0000981">
    <property type="term" value="F:DNA-binding transcription factor activity, RNA polymerase II-specific"/>
    <property type="evidence" value="ECO:0007669"/>
    <property type="project" value="TreeGrafter"/>
</dbReference>
<comment type="caution">
    <text evidence="6">The sequence shown here is derived from an EMBL/GenBank/DDBJ whole genome shotgun (WGS) entry which is preliminary data.</text>
</comment>
<feature type="domain" description="C2H2-type" evidence="5">
    <location>
        <begin position="220"/>
        <end position="247"/>
    </location>
</feature>
<keyword evidence="1" id="KW-0479">Metal-binding</keyword>
<dbReference type="Proteomes" id="UP001054945">
    <property type="component" value="Unassembled WGS sequence"/>
</dbReference>
<proteinExistence type="predicted"/>
<dbReference type="InterPro" id="IPR036236">
    <property type="entry name" value="Znf_C2H2_sf"/>
</dbReference>
<gene>
    <name evidence="6" type="ORF">CEXT_182051</name>
</gene>
<dbReference type="PANTHER" id="PTHR23235:SF23">
    <property type="entry name" value="TRANSCRIPTION FACTOR SP6"/>
    <property type="match status" value="1"/>
</dbReference>
<reference evidence="6 7" key="1">
    <citation type="submission" date="2021-06" db="EMBL/GenBank/DDBJ databases">
        <title>Caerostris extrusa draft genome.</title>
        <authorList>
            <person name="Kono N."/>
            <person name="Arakawa K."/>
        </authorList>
    </citation>
    <scope>NUCLEOTIDE SEQUENCE [LARGE SCALE GENOMIC DNA]</scope>
</reference>
<dbReference type="PROSITE" id="PS00028">
    <property type="entry name" value="ZINC_FINGER_C2H2_1"/>
    <property type="match status" value="1"/>
</dbReference>
<keyword evidence="7" id="KW-1185">Reference proteome</keyword>
<protein>
    <recommendedName>
        <fullName evidence="5">C2H2-type domain-containing protein</fullName>
    </recommendedName>
</protein>
<evidence type="ECO:0000256" key="4">
    <source>
        <dbReference type="PROSITE-ProRule" id="PRU00042"/>
    </source>
</evidence>
<dbReference type="PANTHER" id="PTHR23235">
    <property type="entry name" value="KRUEPPEL-LIKE TRANSCRIPTION FACTOR"/>
    <property type="match status" value="1"/>
</dbReference>
<evidence type="ECO:0000259" key="5">
    <source>
        <dbReference type="PROSITE" id="PS50157"/>
    </source>
</evidence>
<dbReference type="Gene3D" id="3.30.160.60">
    <property type="entry name" value="Classic Zinc Finger"/>
    <property type="match status" value="2"/>
</dbReference>
<dbReference type="GO" id="GO:0008270">
    <property type="term" value="F:zinc ion binding"/>
    <property type="evidence" value="ECO:0007669"/>
    <property type="project" value="UniProtKB-KW"/>
</dbReference>
<evidence type="ECO:0000313" key="7">
    <source>
        <dbReference type="Proteomes" id="UP001054945"/>
    </source>
</evidence>
<keyword evidence="2 4" id="KW-0863">Zinc-finger</keyword>
<evidence type="ECO:0000256" key="2">
    <source>
        <dbReference type="ARBA" id="ARBA00022771"/>
    </source>
</evidence>
<dbReference type="AlphaFoldDB" id="A0AAV4Y259"/>
<dbReference type="EMBL" id="BPLR01001318">
    <property type="protein sequence ID" value="GIZ01561.1"/>
    <property type="molecule type" value="Genomic_DNA"/>
</dbReference>
<dbReference type="SUPFAM" id="SSF57667">
    <property type="entry name" value="beta-beta-alpha zinc fingers"/>
    <property type="match status" value="1"/>
</dbReference>
<dbReference type="GO" id="GO:0000978">
    <property type="term" value="F:RNA polymerase II cis-regulatory region sequence-specific DNA binding"/>
    <property type="evidence" value="ECO:0007669"/>
    <property type="project" value="TreeGrafter"/>
</dbReference>
<evidence type="ECO:0000256" key="1">
    <source>
        <dbReference type="ARBA" id="ARBA00022723"/>
    </source>
</evidence>
<dbReference type="PROSITE" id="PS50157">
    <property type="entry name" value="ZINC_FINGER_C2H2_2"/>
    <property type="match status" value="1"/>
</dbReference>